<keyword evidence="2" id="KW-1185">Reference proteome</keyword>
<dbReference type="InterPro" id="IPR011990">
    <property type="entry name" value="TPR-like_helical_dom_sf"/>
</dbReference>
<name>A0A662ZGA2_9GAMM</name>
<proteinExistence type="predicted"/>
<evidence type="ECO:0000313" key="2">
    <source>
        <dbReference type="Proteomes" id="UP000243745"/>
    </source>
</evidence>
<dbReference type="InterPro" id="IPR050767">
    <property type="entry name" value="Sel1_AlgK"/>
</dbReference>
<dbReference type="EMBL" id="FOXF01000011">
    <property type="protein sequence ID" value="SFP26104.1"/>
    <property type="molecule type" value="Genomic_DNA"/>
</dbReference>
<dbReference type="PANTHER" id="PTHR11102">
    <property type="entry name" value="SEL-1-LIKE PROTEIN"/>
    <property type="match status" value="1"/>
</dbReference>
<organism evidence="1 2">
    <name type="scientific">Ruminobacter amylophilus</name>
    <dbReference type="NCBI Taxonomy" id="867"/>
    <lineage>
        <taxon>Bacteria</taxon>
        <taxon>Pseudomonadati</taxon>
        <taxon>Pseudomonadota</taxon>
        <taxon>Gammaproteobacteria</taxon>
        <taxon>Aeromonadales</taxon>
        <taxon>Succinivibrionaceae</taxon>
        <taxon>Ruminobacter</taxon>
    </lineage>
</organism>
<dbReference type="SUPFAM" id="SSF81901">
    <property type="entry name" value="HCP-like"/>
    <property type="match status" value="3"/>
</dbReference>
<dbReference type="Gene3D" id="1.25.40.10">
    <property type="entry name" value="Tetratricopeptide repeat domain"/>
    <property type="match status" value="2"/>
</dbReference>
<dbReference type="SMART" id="SM00671">
    <property type="entry name" value="SEL1"/>
    <property type="match status" value="7"/>
</dbReference>
<evidence type="ECO:0000313" key="1">
    <source>
        <dbReference type="EMBL" id="SFP26104.1"/>
    </source>
</evidence>
<dbReference type="PANTHER" id="PTHR11102:SF147">
    <property type="entry name" value="SEL1L ADAPTOR SUBUNIT OF ERAD E3 UBIQUITIN LIGASE"/>
    <property type="match status" value="1"/>
</dbReference>
<gene>
    <name evidence="1" type="ORF">SAMN02910344_00896</name>
</gene>
<dbReference type="RefSeq" id="WP_177178491.1">
    <property type="nucleotide sequence ID" value="NZ_FOXF01000011.1"/>
</dbReference>
<protein>
    <submittedName>
        <fullName evidence="1">TPR repeat</fullName>
    </submittedName>
</protein>
<reference evidence="1 2" key="1">
    <citation type="submission" date="2016-10" db="EMBL/GenBank/DDBJ databases">
        <authorList>
            <person name="Varghese N."/>
            <person name="Submissions S."/>
        </authorList>
    </citation>
    <scope>NUCLEOTIDE SEQUENCE [LARGE SCALE GENOMIC DNA]</scope>
    <source>
        <strain evidence="1 2">DSM 1361</strain>
    </source>
</reference>
<dbReference type="Pfam" id="PF08238">
    <property type="entry name" value="Sel1"/>
    <property type="match status" value="9"/>
</dbReference>
<dbReference type="PROSITE" id="PS51257">
    <property type="entry name" value="PROKAR_LIPOPROTEIN"/>
    <property type="match status" value="1"/>
</dbReference>
<accession>A0A662ZGA2</accession>
<dbReference type="Proteomes" id="UP000243745">
    <property type="component" value="Unassembled WGS sequence"/>
</dbReference>
<dbReference type="GO" id="GO:0036503">
    <property type="term" value="P:ERAD pathway"/>
    <property type="evidence" value="ECO:0007669"/>
    <property type="project" value="TreeGrafter"/>
</dbReference>
<dbReference type="AlphaFoldDB" id="A0A662ZGA2"/>
<sequence length="594" mass="66010">MESPKVLSSAVLLAVFSTLTACGESDIELCNMAYDEADYSNAMEYCQRSRAISQPDALYIMGRILTEGLGGIEIKRDEGLDYLYRFLFVPGLSFSDYPYASDVLRELSNDGDFLGRHPDKAKKIINLFEKVIDNPEFRNSQNYRALANLYINGWGGTEPDYAKAWLYLDEASKMKDLDAMYYQVAMFMNGMVDKSPENISRFKELVASRSRSGVASVDELREYAVALLDSKEKDTDTEYGLTVLRELAGDNDGESAYILGSYDLEKNDLPGAKKWLNKASELGIAAATIKLSDVMYAEKQYKGAFNLISKAAESGDPMAQFKVALIYLGKTSYGSDVPVDYARGIEYLNRIASVDPETVGRNSYEYEALVSGRRALASIYTYGAFDQPKDVKKAEALLLPLSDSDADSAGELGDIYAMDESELHDNSKALQMFEKSVTSGLAENNLIVGSMYLHGLGTSPNFEKAHRIFTHVADEGNIDAYNDLGNIYLNGLGVEKNLEKAEELYIKSAENGNHASLYNMSVLKASTGDYLSAYVWSSAYASCGYDNVVSKLRYYYGKVDKSQQKKAYELANETVAKYGCEPKKNAKKWWLNPK</sequence>
<dbReference type="InterPro" id="IPR006597">
    <property type="entry name" value="Sel1-like"/>
</dbReference>